<protein>
    <submittedName>
        <fullName evidence="5">AraC-type DNA-binding protein</fullName>
    </submittedName>
</protein>
<gene>
    <name evidence="5" type="ORF">SAMN02745823_01064</name>
</gene>
<evidence type="ECO:0000256" key="2">
    <source>
        <dbReference type="ARBA" id="ARBA00023125"/>
    </source>
</evidence>
<proteinExistence type="predicted"/>
<dbReference type="AlphaFoldDB" id="A0A1M5W5R7"/>
<dbReference type="SMART" id="SM00342">
    <property type="entry name" value="HTH_ARAC"/>
    <property type="match status" value="1"/>
</dbReference>
<dbReference type="InterPro" id="IPR018060">
    <property type="entry name" value="HTH_AraC"/>
</dbReference>
<dbReference type="InterPro" id="IPR009057">
    <property type="entry name" value="Homeodomain-like_sf"/>
</dbReference>
<evidence type="ECO:0000256" key="3">
    <source>
        <dbReference type="ARBA" id="ARBA00023163"/>
    </source>
</evidence>
<dbReference type="GO" id="GO:0003700">
    <property type="term" value="F:DNA-binding transcription factor activity"/>
    <property type="evidence" value="ECO:0007669"/>
    <property type="project" value="InterPro"/>
</dbReference>
<organism evidence="5 6">
    <name type="scientific">Sporobacter termitidis DSM 10068</name>
    <dbReference type="NCBI Taxonomy" id="1123282"/>
    <lineage>
        <taxon>Bacteria</taxon>
        <taxon>Bacillati</taxon>
        <taxon>Bacillota</taxon>
        <taxon>Clostridia</taxon>
        <taxon>Eubacteriales</taxon>
        <taxon>Oscillospiraceae</taxon>
        <taxon>Sporobacter</taxon>
    </lineage>
</organism>
<dbReference type="PROSITE" id="PS01124">
    <property type="entry name" value="HTH_ARAC_FAMILY_2"/>
    <property type="match status" value="1"/>
</dbReference>
<dbReference type="Pfam" id="PF12833">
    <property type="entry name" value="HTH_18"/>
    <property type="match status" value="1"/>
</dbReference>
<sequence>MSAYIQERSPYNWEGVCFAMHDERCSAEYWMYPCGDLFTISVTNILYRKDTTLTFQQPDDYVGVFYYDSVEGVDEETQLPIAVGRVAGHIGTGQPYTATYRGNVPIRGVAINIMPEYCDRVLASKFPGGYRRLKDAFSCLNDNPEIPELLLVLRQIQNCRAEGPAAALYYESKVNEALSIILTKSGEPKRPRVSLPADDREKLFQMEAYIHSHYAEELPLAHLASIACMSVSKLKYSFQSAYGCPVSEYITEIRMRQAQHLLENGVDNVAQIAGKVGYLRPSSFTKAFKERVGVLPKDYRKSTSGPR</sequence>
<keyword evidence="2 5" id="KW-0238">DNA-binding</keyword>
<evidence type="ECO:0000256" key="1">
    <source>
        <dbReference type="ARBA" id="ARBA00023015"/>
    </source>
</evidence>
<dbReference type="InterPro" id="IPR053142">
    <property type="entry name" value="PchR_regulatory_protein"/>
</dbReference>
<dbReference type="OrthoDB" id="2055228at2"/>
<dbReference type="EMBL" id="FQXV01000003">
    <property type="protein sequence ID" value="SHH82533.1"/>
    <property type="molecule type" value="Genomic_DNA"/>
</dbReference>
<dbReference type="GO" id="GO:0043565">
    <property type="term" value="F:sequence-specific DNA binding"/>
    <property type="evidence" value="ECO:0007669"/>
    <property type="project" value="InterPro"/>
</dbReference>
<dbReference type="STRING" id="1123282.SAMN02745823_01064"/>
<dbReference type="SUPFAM" id="SSF46689">
    <property type="entry name" value="Homeodomain-like"/>
    <property type="match status" value="2"/>
</dbReference>
<dbReference type="PRINTS" id="PR00032">
    <property type="entry name" value="HTHARAC"/>
</dbReference>
<keyword evidence="1" id="KW-0805">Transcription regulation</keyword>
<dbReference type="Gene3D" id="1.10.10.60">
    <property type="entry name" value="Homeodomain-like"/>
    <property type="match status" value="2"/>
</dbReference>
<keyword evidence="3" id="KW-0804">Transcription</keyword>
<dbReference type="InterPro" id="IPR020449">
    <property type="entry name" value="Tscrpt_reg_AraC-type_HTH"/>
</dbReference>
<dbReference type="RefSeq" id="WP_159435348.1">
    <property type="nucleotide sequence ID" value="NZ_FQXV01000003.1"/>
</dbReference>
<keyword evidence="6" id="KW-1185">Reference proteome</keyword>
<evidence type="ECO:0000313" key="6">
    <source>
        <dbReference type="Proteomes" id="UP000183995"/>
    </source>
</evidence>
<dbReference type="PANTHER" id="PTHR47893:SF1">
    <property type="entry name" value="REGULATORY PROTEIN PCHR"/>
    <property type="match status" value="1"/>
</dbReference>
<evidence type="ECO:0000259" key="4">
    <source>
        <dbReference type="PROSITE" id="PS01124"/>
    </source>
</evidence>
<reference evidence="5 6" key="1">
    <citation type="submission" date="2016-11" db="EMBL/GenBank/DDBJ databases">
        <authorList>
            <person name="Jaros S."/>
            <person name="Januszkiewicz K."/>
            <person name="Wedrychowicz H."/>
        </authorList>
    </citation>
    <scope>NUCLEOTIDE SEQUENCE [LARGE SCALE GENOMIC DNA]</scope>
    <source>
        <strain evidence="5 6">DSM 10068</strain>
    </source>
</reference>
<feature type="domain" description="HTH araC/xylS-type" evidence="4">
    <location>
        <begin position="204"/>
        <end position="302"/>
    </location>
</feature>
<evidence type="ECO:0000313" key="5">
    <source>
        <dbReference type="EMBL" id="SHH82533.1"/>
    </source>
</evidence>
<dbReference type="PANTHER" id="PTHR47893">
    <property type="entry name" value="REGULATORY PROTEIN PCHR"/>
    <property type="match status" value="1"/>
</dbReference>
<dbReference type="Proteomes" id="UP000183995">
    <property type="component" value="Unassembled WGS sequence"/>
</dbReference>
<name>A0A1M5W5R7_9FIRM</name>
<accession>A0A1M5W5R7</accession>